<dbReference type="InterPro" id="IPR038063">
    <property type="entry name" value="Transpep_catalytic_dom"/>
</dbReference>
<evidence type="ECO:0000256" key="3">
    <source>
        <dbReference type="ARBA" id="ARBA00022960"/>
    </source>
</evidence>
<proteinExistence type="predicted"/>
<dbReference type="EMBL" id="NQWI01000028">
    <property type="protein sequence ID" value="PDW03503.1"/>
    <property type="molecule type" value="Genomic_DNA"/>
</dbReference>
<gene>
    <name evidence="9" type="ORF">CJ255_08455</name>
</gene>
<sequence length="407" mass="43176">MSLTRYLGPLGVLGLLLGLLAGLVVVPRTGQAQTEGEALYFVSTGQRLDHTHGFLGHWQASNGPLTLGAALTPPLLEQGLVVQYFERGRLELHPEYQDAVLRGHLGAEYAQALWREFAAPSGVGAGDVAATGDSLAEPFRSFWHEAGGLDVFGLPLSAPTWEYVGTQMALVQYFERVRLEHYPELGEAVVQIADLGRDLVLLRGLPTAPVDPAGALPVDQWGQPVLAGQQAWFPLATATATPLPTATPQPTPLPTLVPAAPAPTAAPARAPAPAQASAPVAGQGGGKQIVIDLSAQWLYAYEGTQRVFDAPVSTGRDGFNTPVGRFAIYHKVPAQTMSGCSGGECWNVPNVPHAMYIVGDVAMHGTYWHNQFGTGVRRSHGCINLPVGAAAWVYGWAPLGTPVTVRW</sequence>
<keyword evidence="4 6" id="KW-0573">Peptidoglycan synthesis</keyword>
<organism evidence="9 10">
    <name type="scientific">Candidatus Viridilinea mediisalina</name>
    <dbReference type="NCBI Taxonomy" id="2024553"/>
    <lineage>
        <taxon>Bacteria</taxon>
        <taxon>Bacillati</taxon>
        <taxon>Chloroflexota</taxon>
        <taxon>Chloroflexia</taxon>
        <taxon>Chloroflexales</taxon>
        <taxon>Chloroflexineae</taxon>
        <taxon>Oscillochloridaceae</taxon>
        <taxon>Candidatus Viridilinea</taxon>
    </lineage>
</organism>
<dbReference type="Gene3D" id="2.40.440.10">
    <property type="entry name" value="L,D-transpeptidase catalytic domain-like"/>
    <property type="match status" value="1"/>
</dbReference>
<dbReference type="PROSITE" id="PS52029">
    <property type="entry name" value="LD_TPASE"/>
    <property type="match status" value="1"/>
</dbReference>
<dbReference type="UniPathway" id="UPA00219"/>
<evidence type="ECO:0000256" key="2">
    <source>
        <dbReference type="ARBA" id="ARBA00022679"/>
    </source>
</evidence>
<dbReference type="OrthoDB" id="160089at2"/>
<evidence type="ECO:0000313" key="9">
    <source>
        <dbReference type="EMBL" id="PDW03503.1"/>
    </source>
</evidence>
<comment type="caution">
    <text evidence="9">The sequence shown here is derived from an EMBL/GenBank/DDBJ whole genome shotgun (WGS) entry which is preliminary data.</text>
</comment>
<comment type="pathway">
    <text evidence="1 6">Cell wall biogenesis; peptidoglycan biosynthesis.</text>
</comment>
<dbReference type="GO" id="GO:0016740">
    <property type="term" value="F:transferase activity"/>
    <property type="evidence" value="ECO:0007669"/>
    <property type="project" value="UniProtKB-KW"/>
</dbReference>
<dbReference type="GO" id="GO:0008360">
    <property type="term" value="P:regulation of cell shape"/>
    <property type="evidence" value="ECO:0007669"/>
    <property type="project" value="UniProtKB-UniRule"/>
</dbReference>
<dbReference type="PANTHER" id="PTHR30582:SF2">
    <property type="entry name" value="L,D-TRANSPEPTIDASE YCIB-RELATED"/>
    <property type="match status" value="1"/>
</dbReference>
<feature type="active site" description="Proton donor/acceptor" evidence="6">
    <location>
        <position position="364"/>
    </location>
</feature>
<evidence type="ECO:0000313" key="10">
    <source>
        <dbReference type="Proteomes" id="UP000220527"/>
    </source>
</evidence>
<dbReference type="GO" id="GO:0005576">
    <property type="term" value="C:extracellular region"/>
    <property type="evidence" value="ECO:0007669"/>
    <property type="project" value="TreeGrafter"/>
</dbReference>
<dbReference type="GO" id="GO:0071555">
    <property type="term" value="P:cell wall organization"/>
    <property type="evidence" value="ECO:0007669"/>
    <property type="project" value="UniProtKB-UniRule"/>
</dbReference>
<dbReference type="FunFam" id="2.40.440.10:FF:000015">
    <property type="entry name" value="ErfK/YbiS/YcfS/YnhG family protein"/>
    <property type="match status" value="1"/>
</dbReference>
<keyword evidence="3 6" id="KW-0133">Cell shape</keyword>
<dbReference type="Proteomes" id="UP000220527">
    <property type="component" value="Unassembled WGS sequence"/>
</dbReference>
<keyword evidence="2" id="KW-0808">Transferase</keyword>
<feature type="compositionally biased region" description="Low complexity" evidence="7">
    <location>
        <begin position="259"/>
        <end position="281"/>
    </location>
</feature>
<protein>
    <recommendedName>
        <fullName evidence="8">L,D-TPase catalytic domain-containing protein</fullName>
    </recommendedName>
</protein>
<reference evidence="10" key="1">
    <citation type="submission" date="2017-08" db="EMBL/GenBank/DDBJ databases">
        <authorList>
            <person name="Grouzdev D.S."/>
            <person name="Gaisin V.A."/>
            <person name="Rysina M.S."/>
            <person name="Gorlenko V.M."/>
        </authorList>
    </citation>
    <scope>NUCLEOTIDE SEQUENCE [LARGE SCALE GENOMIC DNA]</scope>
    <source>
        <strain evidence="10">Kir15-3F</strain>
    </source>
</reference>
<evidence type="ECO:0000256" key="7">
    <source>
        <dbReference type="SAM" id="MobiDB-lite"/>
    </source>
</evidence>
<keyword evidence="5 6" id="KW-0961">Cell wall biogenesis/degradation</keyword>
<dbReference type="GO" id="GO:0071972">
    <property type="term" value="F:peptidoglycan L,D-transpeptidase activity"/>
    <property type="evidence" value="ECO:0007669"/>
    <property type="project" value="TreeGrafter"/>
</dbReference>
<evidence type="ECO:0000256" key="5">
    <source>
        <dbReference type="ARBA" id="ARBA00023316"/>
    </source>
</evidence>
<feature type="region of interest" description="Disordered" evidence="7">
    <location>
        <begin position="259"/>
        <end position="283"/>
    </location>
</feature>
<dbReference type="CDD" id="cd16913">
    <property type="entry name" value="YkuD_like"/>
    <property type="match status" value="1"/>
</dbReference>
<dbReference type="SUPFAM" id="SSF141523">
    <property type="entry name" value="L,D-transpeptidase catalytic domain-like"/>
    <property type="match status" value="1"/>
</dbReference>
<feature type="active site" description="Nucleophile" evidence="6">
    <location>
        <position position="382"/>
    </location>
</feature>
<dbReference type="GO" id="GO:0018104">
    <property type="term" value="P:peptidoglycan-protein cross-linking"/>
    <property type="evidence" value="ECO:0007669"/>
    <property type="project" value="TreeGrafter"/>
</dbReference>
<feature type="domain" description="L,D-TPase catalytic" evidence="8">
    <location>
        <begin position="287"/>
        <end position="406"/>
    </location>
</feature>
<evidence type="ECO:0000259" key="8">
    <source>
        <dbReference type="PROSITE" id="PS52029"/>
    </source>
</evidence>
<evidence type="ECO:0000256" key="4">
    <source>
        <dbReference type="ARBA" id="ARBA00022984"/>
    </source>
</evidence>
<keyword evidence="10" id="KW-1185">Reference proteome</keyword>
<dbReference type="AlphaFoldDB" id="A0A2A6RKN6"/>
<dbReference type="InterPro" id="IPR050979">
    <property type="entry name" value="LD-transpeptidase"/>
</dbReference>
<dbReference type="InterPro" id="IPR005490">
    <property type="entry name" value="LD_TPept_cat_dom"/>
</dbReference>
<dbReference type="Pfam" id="PF03734">
    <property type="entry name" value="YkuD"/>
    <property type="match status" value="1"/>
</dbReference>
<evidence type="ECO:0000256" key="6">
    <source>
        <dbReference type="PROSITE-ProRule" id="PRU01373"/>
    </source>
</evidence>
<evidence type="ECO:0000256" key="1">
    <source>
        <dbReference type="ARBA" id="ARBA00004752"/>
    </source>
</evidence>
<accession>A0A2A6RKN6</accession>
<dbReference type="RefSeq" id="WP_097643668.1">
    <property type="nucleotide sequence ID" value="NZ_NQWI01000028.1"/>
</dbReference>
<dbReference type="PANTHER" id="PTHR30582">
    <property type="entry name" value="L,D-TRANSPEPTIDASE"/>
    <property type="match status" value="1"/>
</dbReference>
<name>A0A2A6RKN6_9CHLR</name>